<dbReference type="OMA" id="FFYSEPL"/>
<reference evidence="1 2" key="1">
    <citation type="journal article" date="2012" name="Science">
        <title>The Paleozoic origin of enzymatic lignin decomposition reconstructed from 31 fungal genomes.</title>
        <authorList>
            <person name="Floudas D."/>
            <person name="Binder M."/>
            <person name="Riley R."/>
            <person name="Barry K."/>
            <person name="Blanchette R.A."/>
            <person name="Henrissat B."/>
            <person name="Martinez A.T."/>
            <person name="Otillar R."/>
            <person name="Spatafora J.W."/>
            <person name="Yadav J.S."/>
            <person name="Aerts A."/>
            <person name="Benoit I."/>
            <person name="Boyd A."/>
            <person name="Carlson A."/>
            <person name="Copeland A."/>
            <person name="Coutinho P.M."/>
            <person name="de Vries R.P."/>
            <person name="Ferreira P."/>
            <person name="Findley K."/>
            <person name="Foster B."/>
            <person name="Gaskell J."/>
            <person name="Glotzer D."/>
            <person name="Gorecki P."/>
            <person name="Heitman J."/>
            <person name="Hesse C."/>
            <person name="Hori C."/>
            <person name="Igarashi K."/>
            <person name="Jurgens J.A."/>
            <person name="Kallen N."/>
            <person name="Kersten P."/>
            <person name="Kohler A."/>
            <person name="Kuees U."/>
            <person name="Kumar T.K.A."/>
            <person name="Kuo A."/>
            <person name="LaButti K."/>
            <person name="Larrondo L.F."/>
            <person name="Lindquist E."/>
            <person name="Ling A."/>
            <person name="Lombard V."/>
            <person name="Lucas S."/>
            <person name="Lundell T."/>
            <person name="Martin R."/>
            <person name="McLaughlin D.J."/>
            <person name="Morgenstern I."/>
            <person name="Morin E."/>
            <person name="Murat C."/>
            <person name="Nagy L.G."/>
            <person name="Nolan M."/>
            <person name="Ohm R.A."/>
            <person name="Patyshakuliyeva A."/>
            <person name="Rokas A."/>
            <person name="Ruiz-Duenas F.J."/>
            <person name="Sabat G."/>
            <person name="Salamov A."/>
            <person name="Samejima M."/>
            <person name="Schmutz J."/>
            <person name="Slot J.C."/>
            <person name="St John F."/>
            <person name="Stenlid J."/>
            <person name="Sun H."/>
            <person name="Sun S."/>
            <person name="Syed K."/>
            <person name="Tsang A."/>
            <person name="Wiebenga A."/>
            <person name="Young D."/>
            <person name="Pisabarro A."/>
            <person name="Eastwood D.C."/>
            <person name="Martin F."/>
            <person name="Cullen D."/>
            <person name="Grigoriev I.V."/>
            <person name="Hibbett D.S."/>
        </authorList>
    </citation>
    <scope>NUCLEOTIDE SEQUENCE [LARGE SCALE GENOMIC DNA]</scope>
    <source>
        <strain evidence="1 2">MD-104</strain>
    </source>
</reference>
<dbReference type="Proteomes" id="UP000218811">
    <property type="component" value="Unassembled WGS sequence"/>
</dbReference>
<dbReference type="EMBL" id="KB467931">
    <property type="protein sequence ID" value="PCH37553.1"/>
    <property type="molecule type" value="Genomic_DNA"/>
</dbReference>
<protein>
    <recommendedName>
        <fullName evidence="3">F-box domain-containing protein</fullName>
    </recommendedName>
</protein>
<evidence type="ECO:0000313" key="2">
    <source>
        <dbReference type="Proteomes" id="UP000218811"/>
    </source>
</evidence>
<gene>
    <name evidence="1" type="ORF">WOLCODRAFT_140923</name>
</gene>
<sequence>MCLAYVPAELLLDILFLALHEHPRPSDVLCVDKSFRDLGTRAMHTHLRFRTMRQLILFSEQRTPLVCPPKTLVVLLSGGTPAFDVFLHLAAALRRCKRVAPSSSTSPTLSEHSLYHTASEPLDLDLLSLCLHSHARNPNLQHIHDALVLANPRNFMWTGPDPSHHFSTAIVPAATYHLFRAIRKWTNIVHITLTNLSFFSDEGNWHTPLKLWHNTPLLPVIPSLRTLCLGQATLLPPSIIAAMVCQPGQNHLELVRLVDTYSESIWGKRIRRQDIERAAAALSSCPENQDSAVAKVRRVVQCVKKTERIMGGDRVEGPSEILD</sequence>
<evidence type="ECO:0000313" key="1">
    <source>
        <dbReference type="EMBL" id="PCH37553.1"/>
    </source>
</evidence>
<name>A0A2H3JCM2_WOLCO</name>
<organism evidence="1 2">
    <name type="scientific">Wolfiporia cocos (strain MD-104)</name>
    <name type="common">Brown rot fungus</name>
    <dbReference type="NCBI Taxonomy" id="742152"/>
    <lineage>
        <taxon>Eukaryota</taxon>
        <taxon>Fungi</taxon>
        <taxon>Dikarya</taxon>
        <taxon>Basidiomycota</taxon>
        <taxon>Agaricomycotina</taxon>
        <taxon>Agaricomycetes</taxon>
        <taxon>Polyporales</taxon>
        <taxon>Phaeolaceae</taxon>
        <taxon>Wolfiporia</taxon>
    </lineage>
</organism>
<proteinExistence type="predicted"/>
<keyword evidence="2" id="KW-1185">Reference proteome</keyword>
<dbReference type="AlphaFoldDB" id="A0A2H3JCM2"/>
<accession>A0A2H3JCM2</accession>
<dbReference type="OrthoDB" id="2587912at2759"/>
<evidence type="ECO:0008006" key="3">
    <source>
        <dbReference type="Google" id="ProtNLM"/>
    </source>
</evidence>